<keyword evidence="1" id="KW-0863">Zinc-finger</keyword>
<dbReference type="InterPro" id="IPR013087">
    <property type="entry name" value="Znf_C2H2_type"/>
</dbReference>
<evidence type="ECO:0000313" key="5">
    <source>
        <dbReference type="Proteomes" id="UP001150238"/>
    </source>
</evidence>
<organism evidence="4 5">
    <name type="scientific">Lentinula lateritia</name>
    <dbReference type="NCBI Taxonomy" id="40482"/>
    <lineage>
        <taxon>Eukaryota</taxon>
        <taxon>Fungi</taxon>
        <taxon>Dikarya</taxon>
        <taxon>Basidiomycota</taxon>
        <taxon>Agaricomycotina</taxon>
        <taxon>Agaricomycetes</taxon>
        <taxon>Agaricomycetidae</taxon>
        <taxon>Agaricales</taxon>
        <taxon>Marasmiineae</taxon>
        <taxon>Omphalotaceae</taxon>
        <taxon>Lentinula</taxon>
    </lineage>
</organism>
<feature type="domain" description="C2H2-type" evidence="3">
    <location>
        <begin position="223"/>
        <end position="251"/>
    </location>
</feature>
<dbReference type="PROSITE" id="PS50157">
    <property type="entry name" value="ZINC_FINGER_C2H2_2"/>
    <property type="match status" value="1"/>
</dbReference>
<evidence type="ECO:0000256" key="2">
    <source>
        <dbReference type="SAM" id="MobiDB-lite"/>
    </source>
</evidence>
<reference evidence="4" key="1">
    <citation type="submission" date="2022-08" db="EMBL/GenBank/DDBJ databases">
        <authorList>
            <consortium name="DOE Joint Genome Institute"/>
            <person name="Min B."/>
            <person name="Riley R."/>
            <person name="Sierra-Patev S."/>
            <person name="Naranjo-Ortiz M."/>
            <person name="Looney B."/>
            <person name="Konkel Z."/>
            <person name="Slot J.C."/>
            <person name="Sakamoto Y."/>
            <person name="Steenwyk J.L."/>
            <person name="Rokas A."/>
            <person name="Carro J."/>
            <person name="Camarero S."/>
            <person name="Ferreira P."/>
            <person name="Molpeceres G."/>
            <person name="Ruiz-Duenas F.J."/>
            <person name="Serrano A."/>
            <person name="Henrissat B."/>
            <person name="Drula E."/>
            <person name="Hughes K.W."/>
            <person name="Mata J.L."/>
            <person name="Ishikawa N.K."/>
            <person name="Vargas-Isla R."/>
            <person name="Ushijima S."/>
            <person name="Smith C.A."/>
            <person name="Ahrendt S."/>
            <person name="Andreopoulos W."/>
            <person name="He G."/>
            <person name="Labutti K."/>
            <person name="Lipzen A."/>
            <person name="Ng V."/>
            <person name="Sandor L."/>
            <person name="Barry K."/>
            <person name="Martinez A.T."/>
            <person name="Xiao Y."/>
            <person name="Gibbons J.G."/>
            <person name="Terashima K."/>
            <person name="Hibbett D.S."/>
            <person name="Grigoriev I.V."/>
        </authorList>
    </citation>
    <scope>NUCLEOTIDE SEQUENCE</scope>
    <source>
        <strain evidence="4">Sp2 HRB7682 ss15</strain>
    </source>
</reference>
<dbReference type="EMBL" id="JANVFS010000037">
    <property type="protein sequence ID" value="KAJ4468611.1"/>
    <property type="molecule type" value="Genomic_DNA"/>
</dbReference>
<dbReference type="Gene3D" id="3.30.160.60">
    <property type="entry name" value="Classic Zinc Finger"/>
    <property type="match status" value="1"/>
</dbReference>
<reference evidence="4" key="2">
    <citation type="journal article" date="2023" name="Proc. Natl. Acad. Sci. U.S.A.">
        <title>A global phylogenomic analysis of the shiitake genus Lentinula.</title>
        <authorList>
            <person name="Sierra-Patev S."/>
            <person name="Min B."/>
            <person name="Naranjo-Ortiz M."/>
            <person name="Looney B."/>
            <person name="Konkel Z."/>
            <person name="Slot J.C."/>
            <person name="Sakamoto Y."/>
            <person name="Steenwyk J.L."/>
            <person name="Rokas A."/>
            <person name="Carro J."/>
            <person name="Camarero S."/>
            <person name="Ferreira P."/>
            <person name="Molpeceres G."/>
            <person name="Ruiz-Duenas F.J."/>
            <person name="Serrano A."/>
            <person name="Henrissat B."/>
            <person name="Drula E."/>
            <person name="Hughes K.W."/>
            <person name="Mata J.L."/>
            <person name="Ishikawa N.K."/>
            <person name="Vargas-Isla R."/>
            <person name="Ushijima S."/>
            <person name="Smith C.A."/>
            <person name="Donoghue J."/>
            <person name="Ahrendt S."/>
            <person name="Andreopoulos W."/>
            <person name="He G."/>
            <person name="LaButti K."/>
            <person name="Lipzen A."/>
            <person name="Ng V."/>
            <person name="Riley R."/>
            <person name="Sandor L."/>
            <person name="Barry K."/>
            <person name="Martinez A.T."/>
            <person name="Xiao Y."/>
            <person name="Gibbons J.G."/>
            <person name="Terashima K."/>
            <person name="Grigoriev I.V."/>
            <person name="Hibbett D."/>
        </authorList>
    </citation>
    <scope>NUCLEOTIDE SEQUENCE</scope>
    <source>
        <strain evidence="4">Sp2 HRB7682 ss15</strain>
    </source>
</reference>
<evidence type="ECO:0000313" key="4">
    <source>
        <dbReference type="EMBL" id="KAJ4468611.1"/>
    </source>
</evidence>
<keyword evidence="1" id="KW-0862">Zinc</keyword>
<gene>
    <name evidence="4" type="ORF">C8J55DRAFT_564759</name>
</gene>
<keyword evidence="1" id="KW-0479">Metal-binding</keyword>
<dbReference type="Proteomes" id="UP001150238">
    <property type="component" value="Unassembled WGS sequence"/>
</dbReference>
<feature type="compositionally biased region" description="Low complexity" evidence="2">
    <location>
        <begin position="114"/>
        <end position="123"/>
    </location>
</feature>
<evidence type="ECO:0000259" key="3">
    <source>
        <dbReference type="PROSITE" id="PS50157"/>
    </source>
</evidence>
<accession>A0A9W8ZW76</accession>
<protein>
    <recommendedName>
        <fullName evidence="3">C2H2-type domain-containing protein</fullName>
    </recommendedName>
</protein>
<feature type="region of interest" description="Disordered" evidence="2">
    <location>
        <begin position="114"/>
        <end position="134"/>
    </location>
</feature>
<name>A0A9W8ZW76_9AGAR</name>
<dbReference type="AlphaFoldDB" id="A0A9W8ZW76"/>
<dbReference type="GO" id="GO:0008270">
    <property type="term" value="F:zinc ion binding"/>
    <property type="evidence" value="ECO:0007669"/>
    <property type="project" value="UniProtKB-KW"/>
</dbReference>
<evidence type="ECO:0000256" key="1">
    <source>
        <dbReference type="PROSITE-ProRule" id="PRU00042"/>
    </source>
</evidence>
<sequence>MSNPTTVEDILLRVNPKCTKRHATFFPSKLDLAADFRRQAMEEEEDDLSTWEFHAPVEPFIKRRPRITANAVMSPAQNFARNYRVASSMSEAQQIAHRYRTGLKIDLDVESSASASTSRSSSAEPPTLVGSGRDSWISSGVDEITLETNHQWGSPVEEPKLRHSDSRADALAQARIEALQEIKFASASGALVCPRPDCRATLLNVNALSFHLSLHDIGNSKPYHCAGCDQGFDKRQALNTHACPSRSRSAPSSPIFTTFQHVLTRITSRD</sequence>
<comment type="caution">
    <text evidence="4">The sequence shown here is derived from an EMBL/GenBank/DDBJ whole genome shotgun (WGS) entry which is preliminary data.</text>
</comment>
<proteinExistence type="predicted"/>